<dbReference type="NCBIfam" id="TIGR02595">
    <property type="entry name" value="PEP_CTERM"/>
    <property type="match status" value="1"/>
</dbReference>
<dbReference type="Pfam" id="PF07589">
    <property type="entry name" value="PEP-CTERM"/>
    <property type="match status" value="1"/>
</dbReference>
<dbReference type="RefSeq" id="WP_354298422.1">
    <property type="nucleotide sequence ID" value="NZ_JBEPLU010000004.1"/>
</dbReference>
<evidence type="ECO:0000313" key="3">
    <source>
        <dbReference type="EMBL" id="MET3528541.1"/>
    </source>
</evidence>
<evidence type="ECO:0000259" key="2">
    <source>
        <dbReference type="Pfam" id="PF07589"/>
    </source>
</evidence>
<accession>A0ABV2ENB8</accession>
<feature type="chain" id="PRO_5045218122" description="Ice-binding protein C-terminal domain-containing protein" evidence="1">
    <location>
        <begin position="26"/>
        <end position="217"/>
    </location>
</feature>
<dbReference type="InterPro" id="IPR013424">
    <property type="entry name" value="Ice-binding_C"/>
</dbReference>
<reference evidence="3 4" key="1">
    <citation type="submission" date="2024-06" db="EMBL/GenBank/DDBJ databases">
        <title>Genomic Encyclopedia of Type Strains, Phase IV (KMG-IV): sequencing the most valuable type-strain genomes for metagenomic binning, comparative biology and taxonomic classification.</title>
        <authorList>
            <person name="Goeker M."/>
        </authorList>
    </citation>
    <scope>NUCLEOTIDE SEQUENCE [LARGE SCALE GENOMIC DNA]</scope>
    <source>
        <strain evidence="3 4">DSM 17809</strain>
    </source>
</reference>
<gene>
    <name evidence="3" type="ORF">ABID41_003683</name>
</gene>
<evidence type="ECO:0000256" key="1">
    <source>
        <dbReference type="SAM" id="SignalP"/>
    </source>
</evidence>
<evidence type="ECO:0000313" key="4">
    <source>
        <dbReference type="Proteomes" id="UP001549110"/>
    </source>
</evidence>
<name>A0ABV2ENB8_9CAUL</name>
<sequence>MKKLLGTLAGAAVLAWSGVATVAHAAVLLQGVIAPYSEEDPRLYVGGAWLGGAPGFYRFTSDATIAAYDDFSATLMSREYKYSDDFTAWDGASHFWPIPWEASGVSAPVFTQTPNGFTLYIELPPDTQTHSNGCYFYDKPCGYWQYEEYRLDLYMIMLMEPGSAGKTYTLEHFDRPPTAVPEPATWAMMSIGFGLVGSGLRRARGQRRAPLRSLPAS</sequence>
<proteinExistence type="predicted"/>
<feature type="domain" description="Ice-binding protein C-terminal" evidence="2">
    <location>
        <begin position="179"/>
        <end position="202"/>
    </location>
</feature>
<keyword evidence="1" id="KW-0732">Signal</keyword>
<protein>
    <recommendedName>
        <fullName evidence="2">Ice-binding protein C-terminal domain-containing protein</fullName>
    </recommendedName>
</protein>
<organism evidence="3 4">
    <name type="scientific">Phenylobacterium koreense</name>
    <dbReference type="NCBI Taxonomy" id="266125"/>
    <lineage>
        <taxon>Bacteria</taxon>
        <taxon>Pseudomonadati</taxon>
        <taxon>Pseudomonadota</taxon>
        <taxon>Alphaproteobacteria</taxon>
        <taxon>Caulobacterales</taxon>
        <taxon>Caulobacteraceae</taxon>
        <taxon>Phenylobacterium</taxon>
    </lineage>
</organism>
<comment type="caution">
    <text evidence="3">The sequence shown here is derived from an EMBL/GenBank/DDBJ whole genome shotgun (WGS) entry which is preliminary data.</text>
</comment>
<keyword evidence="4" id="KW-1185">Reference proteome</keyword>
<dbReference type="NCBIfam" id="NF035944">
    <property type="entry name" value="PEPxxWA-CTERM"/>
    <property type="match status" value="1"/>
</dbReference>
<dbReference type="EMBL" id="JBEPLU010000004">
    <property type="protein sequence ID" value="MET3528541.1"/>
    <property type="molecule type" value="Genomic_DNA"/>
</dbReference>
<feature type="signal peptide" evidence="1">
    <location>
        <begin position="1"/>
        <end position="25"/>
    </location>
</feature>
<dbReference type="Proteomes" id="UP001549110">
    <property type="component" value="Unassembled WGS sequence"/>
</dbReference>